<gene>
    <name evidence="1" type="ORF">LCGC14_2498760</name>
</gene>
<evidence type="ECO:0000313" key="1">
    <source>
        <dbReference type="EMBL" id="KKL16119.1"/>
    </source>
</evidence>
<proteinExistence type="predicted"/>
<dbReference type="EMBL" id="LAZR01039793">
    <property type="protein sequence ID" value="KKL16119.1"/>
    <property type="molecule type" value="Genomic_DNA"/>
</dbReference>
<name>A0A0F9B2E6_9ZZZZ</name>
<organism evidence="1">
    <name type="scientific">marine sediment metagenome</name>
    <dbReference type="NCBI Taxonomy" id="412755"/>
    <lineage>
        <taxon>unclassified sequences</taxon>
        <taxon>metagenomes</taxon>
        <taxon>ecological metagenomes</taxon>
    </lineage>
</organism>
<protein>
    <submittedName>
        <fullName evidence="1">Uncharacterized protein</fullName>
    </submittedName>
</protein>
<sequence length="61" mass="7012">MPTQIYICPQHGKFEAFYPFEVSEEARCPWPCKPDGYHHCNGFCSQRCPQAEVTAESSKED</sequence>
<accession>A0A0F9B2E6</accession>
<reference evidence="1" key="1">
    <citation type="journal article" date="2015" name="Nature">
        <title>Complex archaea that bridge the gap between prokaryotes and eukaryotes.</title>
        <authorList>
            <person name="Spang A."/>
            <person name="Saw J.H."/>
            <person name="Jorgensen S.L."/>
            <person name="Zaremba-Niedzwiedzka K."/>
            <person name="Martijn J."/>
            <person name="Lind A.E."/>
            <person name="van Eijk R."/>
            <person name="Schleper C."/>
            <person name="Guy L."/>
            <person name="Ettema T.J."/>
        </authorList>
    </citation>
    <scope>NUCLEOTIDE SEQUENCE</scope>
</reference>
<dbReference type="AlphaFoldDB" id="A0A0F9B2E6"/>
<comment type="caution">
    <text evidence="1">The sequence shown here is derived from an EMBL/GenBank/DDBJ whole genome shotgun (WGS) entry which is preliminary data.</text>
</comment>